<dbReference type="PANTHER" id="PTHR33589">
    <property type="entry name" value="OS11G0524900 PROTEIN"/>
    <property type="match status" value="1"/>
</dbReference>
<dbReference type="InterPro" id="IPR052321">
    <property type="entry name" value="PolyBind_ProtTraffic"/>
</dbReference>
<dbReference type="InterPro" id="IPR001229">
    <property type="entry name" value="Jacalin-like_lectin_dom"/>
</dbReference>
<dbReference type="GeneID" id="115824794"/>
<proteinExistence type="predicted"/>
<dbReference type="GO" id="GO:0030246">
    <property type="term" value="F:carbohydrate binding"/>
    <property type="evidence" value="ECO:0007669"/>
    <property type="project" value="UniProtKB-KW"/>
</dbReference>
<dbReference type="SUPFAM" id="SSF51101">
    <property type="entry name" value="Mannose-binding lectins"/>
    <property type="match status" value="1"/>
</dbReference>
<evidence type="ECO:0000259" key="4">
    <source>
        <dbReference type="PROSITE" id="PS51752"/>
    </source>
</evidence>
<sequence>MRNQKCFNIPEHVSQGDKAMGPSFHRMLFVAIFALFFACACAGPIGDSYSYSPAVGSGSGTPYTITGQGRITAVRLWENYNGHIRGIQLRYDYAWSLVAGYVSGEELLMELFDGEFIVQISGKYSHYIQNLQIVTNRGRFLQAGQPYGTSFNLYPTNSQSELRILSGRYHGGLTSIGAHWAIRYNTTMP</sequence>
<dbReference type="Pfam" id="PF01419">
    <property type="entry name" value="Jacalin"/>
    <property type="match status" value="1"/>
</dbReference>
<dbReference type="Gene3D" id="2.100.10.30">
    <property type="entry name" value="Jacalin-like lectin domain"/>
    <property type="match status" value="1"/>
</dbReference>
<dbReference type="InterPro" id="IPR036404">
    <property type="entry name" value="Jacalin-like_lectin_dom_sf"/>
</dbReference>
<keyword evidence="5" id="KW-1185">Reference proteome</keyword>
<evidence type="ECO:0000256" key="2">
    <source>
        <dbReference type="ARBA" id="ARBA00022734"/>
    </source>
</evidence>
<keyword evidence="2" id="KW-0430">Lectin</keyword>
<feature type="signal peptide" evidence="3">
    <location>
        <begin position="1"/>
        <end position="42"/>
    </location>
</feature>
<dbReference type="SMART" id="SM00915">
    <property type="entry name" value="Jacalin"/>
    <property type="match status" value="1"/>
</dbReference>
<dbReference type="PANTHER" id="PTHR33589:SF3">
    <property type="entry name" value="ZYMOGEN GRANULE MEMBRANE PROTEIN 16-LIKE"/>
    <property type="match status" value="1"/>
</dbReference>
<dbReference type="PROSITE" id="PS51752">
    <property type="entry name" value="JACALIN_LECTIN"/>
    <property type="match status" value="1"/>
</dbReference>
<evidence type="ECO:0000313" key="5">
    <source>
        <dbReference type="Proteomes" id="UP000504632"/>
    </source>
</evidence>
<dbReference type="AlphaFoldDB" id="A0A6J2WM63"/>
<evidence type="ECO:0000256" key="1">
    <source>
        <dbReference type="ARBA" id="ARBA00022729"/>
    </source>
</evidence>
<evidence type="ECO:0000313" key="6">
    <source>
        <dbReference type="RefSeq" id="XP_030644406.1"/>
    </source>
</evidence>
<accession>A0A6J2WM63</accession>
<dbReference type="OrthoDB" id="2415936at2759"/>
<feature type="chain" id="PRO_5026808047" evidence="3">
    <location>
        <begin position="43"/>
        <end position="189"/>
    </location>
</feature>
<dbReference type="InParanoid" id="A0A6J2WM63"/>
<protein>
    <submittedName>
        <fullName evidence="6">Zymogen granule membrane protein 16-like</fullName>
    </submittedName>
</protein>
<reference evidence="6" key="1">
    <citation type="submission" date="2025-08" db="UniProtKB">
        <authorList>
            <consortium name="RefSeq"/>
        </authorList>
    </citation>
    <scope>IDENTIFICATION</scope>
</reference>
<gene>
    <name evidence="6" type="primary">LOC115824794</name>
</gene>
<name>A0A6J2WM63_CHACN</name>
<dbReference type="RefSeq" id="XP_030644406.1">
    <property type="nucleotide sequence ID" value="XM_030788546.1"/>
</dbReference>
<dbReference type="Proteomes" id="UP000504632">
    <property type="component" value="Chromosome 12"/>
</dbReference>
<organism evidence="5 6">
    <name type="scientific">Chanos chanos</name>
    <name type="common">Milkfish</name>
    <name type="synonym">Mugil chanos</name>
    <dbReference type="NCBI Taxonomy" id="29144"/>
    <lineage>
        <taxon>Eukaryota</taxon>
        <taxon>Metazoa</taxon>
        <taxon>Chordata</taxon>
        <taxon>Craniata</taxon>
        <taxon>Vertebrata</taxon>
        <taxon>Euteleostomi</taxon>
        <taxon>Actinopterygii</taxon>
        <taxon>Neopterygii</taxon>
        <taxon>Teleostei</taxon>
        <taxon>Ostariophysi</taxon>
        <taxon>Gonorynchiformes</taxon>
        <taxon>Chanidae</taxon>
        <taxon>Chanos</taxon>
    </lineage>
</organism>
<evidence type="ECO:0000256" key="3">
    <source>
        <dbReference type="SAM" id="SignalP"/>
    </source>
</evidence>
<keyword evidence="1 3" id="KW-0732">Signal</keyword>
<feature type="domain" description="Jacalin-type lectin" evidence="4">
    <location>
        <begin position="49"/>
        <end position="182"/>
    </location>
</feature>